<reference evidence="8 9" key="1">
    <citation type="submission" date="2023-07" db="EMBL/GenBank/DDBJ databases">
        <title>Genomic Encyclopedia of Type Strains, Phase IV (KMG-IV): sequencing the most valuable type-strain genomes for metagenomic binning, comparative biology and taxonomic classification.</title>
        <authorList>
            <person name="Goeker M."/>
        </authorList>
    </citation>
    <scope>NUCLEOTIDE SEQUENCE [LARGE SCALE GENOMIC DNA]</scope>
    <source>
        <strain evidence="8 9">DSM 14432</strain>
    </source>
</reference>
<keyword evidence="2" id="KW-0547">Nucleotide-binding</keyword>
<evidence type="ECO:0000256" key="6">
    <source>
        <dbReference type="ARBA" id="ARBA00047846"/>
    </source>
</evidence>
<dbReference type="PANTHER" id="PTHR12835">
    <property type="entry name" value="BIOTIN PROTEIN LIGASE"/>
    <property type="match status" value="1"/>
</dbReference>
<comment type="catalytic activity">
    <reaction evidence="6">
        <text>biotin + L-lysyl-[protein] + ATP = N(6)-biotinyl-L-lysyl-[protein] + AMP + diphosphate + H(+)</text>
        <dbReference type="Rhea" id="RHEA:11756"/>
        <dbReference type="Rhea" id="RHEA-COMP:9752"/>
        <dbReference type="Rhea" id="RHEA-COMP:10505"/>
        <dbReference type="ChEBI" id="CHEBI:15378"/>
        <dbReference type="ChEBI" id="CHEBI:29969"/>
        <dbReference type="ChEBI" id="CHEBI:30616"/>
        <dbReference type="ChEBI" id="CHEBI:33019"/>
        <dbReference type="ChEBI" id="CHEBI:57586"/>
        <dbReference type="ChEBI" id="CHEBI:83144"/>
        <dbReference type="ChEBI" id="CHEBI:456215"/>
        <dbReference type="EC" id="6.3.4.15"/>
    </reaction>
</comment>
<evidence type="ECO:0000259" key="7">
    <source>
        <dbReference type="PROSITE" id="PS51733"/>
    </source>
</evidence>
<dbReference type="InterPro" id="IPR004143">
    <property type="entry name" value="BPL_LPL_catalytic"/>
</dbReference>
<dbReference type="InterPro" id="IPR003142">
    <property type="entry name" value="BPL_C"/>
</dbReference>
<dbReference type="NCBIfam" id="TIGR00121">
    <property type="entry name" value="birA_ligase"/>
    <property type="match status" value="1"/>
</dbReference>
<evidence type="ECO:0000313" key="9">
    <source>
        <dbReference type="Proteomes" id="UP001238601"/>
    </source>
</evidence>
<comment type="caution">
    <text evidence="8">The sequence shown here is derived from an EMBL/GenBank/DDBJ whole genome shotgun (WGS) entry which is preliminary data.</text>
</comment>
<accession>A0ABU0N754</accession>
<dbReference type="InterPro" id="IPR004408">
    <property type="entry name" value="Biotin_CoA_COase_ligase"/>
</dbReference>
<keyword evidence="9" id="KW-1185">Reference proteome</keyword>
<dbReference type="Gene3D" id="2.30.30.100">
    <property type="match status" value="1"/>
</dbReference>
<dbReference type="InterPro" id="IPR045864">
    <property type="entry name" value="aa-tRNA-synth_II/BPL/LPL"/>
</dbReference>
<dbReference type="EMBL" id="JAUSWK010000001">
    <property type="protein sequence ID" value="MDQ0565266.1"/>
    <property type="molecule type" value="Genomic_DNA"/>
</dbReference>
<dbReference type="Pfam" id="PF03099">
    <property type="entry name" value="BPL_LplA_LipB"/>
    <property type="match status" value="1"/>
</dbReference>
<dbReference type="SUPFAM" id="SSF55681">
    <property type="entry name" value="Class II aaRS and biotin synthetases"/>
    <property type="match status" value="1"/>
</dbReference>
<keyword evidence="3" id="KW-0067">ATP-binding</keyword>
<feature type="domain" description="BPL/LPL catalytic" evidence="7">
    <location>
        <begin position="9"/>
        <end position="184"/>
    </location>
</feature>
<evidence type="ECO:0000256" key="5">
    <source>
        <dbReference type="ARBA" id="ARBA00024227"/>
    </source>
</evidence>
<dbReference type="InterPro" id="IPR008988">
    <property type="entry name" value="Transcriptional_repressor_C"/>
</dbReference>
<evidence type="ECO:0000313" key="8">
    <source>
        <dbReference type="EMBL" id="MDQ0565266.1"/>
    </source>
</evidence>
<evidence type="ECO:0000256" key="2">
    <source>
        <dbReference type="ARBA" id="ARBA00022741"/>
    </source>
</evidence>
<dbReference type="Gene3D" id="3.30.930.10">
    <property type="entry name" value="Bira Bifunctional Protein, Domain 2"/>
    <property type="match status" value="1"/>
</dbReference>
<keyword evidence="1 8" id="KW-0436">Ligase</keyword>
<dbReference type="PANTHER" id="PTHR12835:SF5">
    <property type="entry name" value="BIOTIN--PROTEIN LIGASE"/>
    <property type="match status" value="1"/>
</dbReference>
<protein>
    <recommendedName>
        <fullName evidence="5">biotin--[biotin carboxyl-carrier protein] ligase</fullName>
        <ecNumber evidence="5">6.3.4.15</ecNumber>
    </recommendedName>
</protein>
<dbReference type="Pfam" id="PF02237">
    <property type="entry name" value="BPL_C"/>
    <property type="match status" value="1"/>
</dbReference>
<dbReference type="SUPFAM" id="SSF50037">
    <property type="entry name" value="C-terminal domain of transcriptional repressors"/>
    <property type="match status" value="1"/>
</dbReference>
<dbReference type="Proteomes" id="UP001238601">
    <property type="component" value="Unassembled WGS sequence"/>
</dbReference>
<gene>
    <name evidence="8" type="ORF">QOZ97_000776</name>
</gene>
<evidence type="ECO:0000256" key="3">
    <source>
        <dbReference type="ARBA" id="ARBA00022840"/>
    </source>
</evidence>
<proteinExistence type="predicted"/>
<organism evidence="8 9">
    <name type="scientific">Qipengyuania citrea</name>
    <dbReference type="NCBI Taxonomy" id="225971"/>
    <lineage>
        <taxon>Bacteria</taxon>
        <taxon>Pseudomonadati</taxon>
        <taxon>Pseudomonadota</taxon>
        <taxon>Alphaproteobacteria</taxon>
        <taxon>Sphingomonadales</taxon>
        <taxon>Erythrobacteraceae</taxon>
        <taxon>Qipengyuania</taxon>
    </lineage>
</organism>
<dbReference type="EC" id="6.3.4.15" evidence="5"/>
<evidence type="ECO:0000256" key="4">
    <source>
        <dbReference type="ARBA" id="ARBA00023267"/>
    </source>
</evidence>
<name>A0ABU0N754_9SPHN</name>
<dbReference type="CDD" id="cd16442">
    <property type="entry name" value="BPL"/>
    <property type="match status" value="1"/>
</dbReference>
<dbReference type="PROSITE" id="PS51733">
    <property type="entry name" value="BPL_LPL_CATALYTIC"/>
    <property type="match status" value="1"/>
</dbReference>
<evidence type="ECO:0000256" key="1">
    <source>
        <dbReference type="ARBA" id="ARBA00022598"/>
    </source>
</evidence>
<dbReference type="GO" id="GO:0004077">
    <property type="term" value="F:biotin--[biotin carboxyl-carrier protein] ligase activity"/>
    <property type="evidence" value="ECO:0007669"/>
    <property type="project" value="UniProtKB-EC"/>
</dbReference>
<keyword evidence="4" id="KW-0092">Biotin</keyword>
<sequence length="253" mass="26961">MDGAGRGFLRRCDVIRFVTETGSTNSDLAAQVRAGEVVAEGHWLVADRQVAGRGRQGRSWFDGSGNFMGSTAVRISPRDPAPATLALVAGVAAYEAVSAVLAEPGKLRLKWPNDLMLGDAKLAGILLEREGDRIIVGMGVNLAAAPDLPDRKTVALAELGPAPDRDMFARTLAEAFDLELERWRTYGLEPLTRRWASVAHPPGTRLTVQPPGEERIEGAFAGLTPDGALSLRLADGSTRAIHAGDVMLANEES</sequence>